<dbReference type="Gene3D" id="3.10.620.30">
    <property type="match status" value="1"/>
</dbReference>
<dbReference type="InterPro" id="IPR052901">
    <property type="entry name" value="Bact_TGase-like"/>
</dbReference>
<dbReference type="STRING" id="1317117.ATO7_00775"/>
<evidence type="ECO:0000313" key="4">
    <source>
        <dbReference type="Proteomes" id="UP000192342"/>
    </source>
</evidence>
<dbReference type="InterPro" id="IPR002931">
    <property type="entry name" value="Transglutaminase-like"/>
</dbReference>
<feature type="transmembrane region" description="Helical" evidence="1">
    <location>
        <begin position="83"/>
        <end position="100"/>
    </location>
</feature>
<dbReference type="Proteomes" id="UP000192342">
    <property type="component" value="Unassembled WGS sequence"/>
</dbReference>
<dbReference type="AlphaFoldDB" id="A0A1Y1SFC5"/>
<dbReference type="EMBL" id="AQQV01000001">
    <property type="protein sequence ID" value="ORE88364.1"/>
    <property type="molecule type" value="Genomic_DNA"/>
</dbReference>
<dbReference type="SMART" id="SM00460">
    <property type="entry name" value="TGc"/>
    <property type="match status" value="1"/>
</dbReference>
<dbReference type="RefSeq" id="WP_158522972.1">
    <property type="nucleotide sequence ID" value="NZ_AQQV01000001.1"/>
</dbReference>
<gene>
    <name evidence="3" type="ORF">ATO7_00775</name>
</gene>
<evidence type="ECO:0000259" key="2">
    <source>
        <dbReference type="SMART" id="SM00460"/>
    </source>
</evidence>
<proteinExistence type="predicted"/>
<dbReference type="Pfam" id="PF13559">
    <property type="entry name" value="DUF4129"/>
    <property type="match status" value="1"/>
</dbReference>
<evidence type="ECO:0000256" key="1">
    <source>
        <dbReference type="SAM" id="Phobius"/>
    </source>
</evidence>
<organism evidence="3 4">
    <name type="scientific">Oceanococcus atlanticus</name>
    <dbReference type="NCBI Taxonomy" id="1317117"/>
    <lineage>
        <taxon>Bacteria</taxon>
        <taxon>Pseudomonadati</taxon>
        <taxon>Pseudomonadota</taxon>
        <taxon>Gammaproteobacteria</taxon>
        <taxon>Chromatiales</taxon>
        <taxon>Oceanococcaceae</taxon>
        <taxon>Oceanococcus</taxon>
    </lineage>
</organism>
<dbReference type="InterPro" id="IPR025403">
    <property type="entry name" value="TgpA-like_C"/>
</dbReference>
<dbReference type="Pfam" id="PF11992">
    <property type="entry name" value="TgpA_N"/>
    <property type="match status" value="1"/>
</dbReference>
<keyword evidence="4" id="KW-1185">Reference proteome</keyword>
<keyword evidence="1" id="KW-0472">Membrane</keyword>
<keyword evidence="1" id="KW-1133">Transmembrane helix</keyword>
<feature type="transmembrane region" description="Helical" evidence="1">
    <location>
        <begin position="7"/>
        <end position="25"/>
    </location>
</feature>
<dbReference type="OrthoDB" id="9804872at2"/>
<feature type="transmembrane region" description="Helical" evidence="1">
    <location>
        <begin position="161"/>
        <end position="182"/>
    </location>
</feature>
<sequence>MSAVHDHLSAAKVYRVLAVLFLIAAPHLPRLPLWASALVIAMGIWRALAAQRTWPMPGALLRNLLAGLALVGIWTQYQTLNGHHAGVALLVVMLGMKLTEMTTRRDYLVVIYLSYFLLITHFLFSQEMIMLLLMFAGALAITSVLIEVNHPQGILPLKRNLRLSGTLMLQAVPLMLIFFVLFPRIPGPLWGIPTDAGAGMTGLSDSMEPGMISELGMSDAVAFRVRFDAEAPPRSELYWRGPVFEYFNGRSWLPGPGNDLPIRAQVEFEGPPTVYEMQLEPHGKRWLLALDLPQGPLPEGATMGRDLVLRHKWDVIDKKLYRLASGTRYNVGSEASERYRQHLLSLPQASNPQTHEMVLSWKAQDDAPQAIIATALQHFANQPFHYTLRPPLLMNQHSIDQFVFETRRGFCEHYASAFTFMMRAAGIPARVVTGYQGAERNGDYYIVRQSDAHAWSEVWLEGRGWVRIDPTAAVAPERVELGLGGALPASEPIPGLARLGRGTLVQLQLRWDQVNAAWNRWVLAYGPELQQNIMSALGMPGLRALLITLTVLTLSSLLIINLIVARAHQSELERDPVQRIWRRFLGKLKRAGLAPQLHEGPIDLSQRVARERPQLADDAQRISQLYVHLRYASRQTDPVLLKRFRQRVRQFRSR</sequence>
<comment type="caution">
    <text evidence="3">The sequence shown here is derived from an EMBL/GenBank/DDBJ whole genome shotgun (WGS) entry which is preliminary data.</text>
</comment>
<reference evidence="3 4" key="1">
    <citation type="submission" date="2013-04" db="EMBL/GenBank/DDBJ databases">
        <title>Oceanococcus atlanticus 22II-S10r2 Genome Sequencing.</title>
        <authorList>
            <person name="Lai Q."/>
            <person name="Li G."/>
            <person name="Shao Z."/>
        </authorList>
    </citation>
    <scope>NUCLEOTIDE SEQUENCE [LARGE SCALE GENOMIC DNA]</scope>
    <source>
        <strain evidence="3 4">22II-S10r2</strain>
    </source>
</reference>
<keyword evidence="1" id="KW-0812">Transmembrane</keyword>
<dbReference type="Pfam" id="PF01841">
    <property type="entry name" value="Transglut_core"/>
    <property type="match status" value="1"/>
</dbReference>
<evidence type="ECO:0000313" key="3">
    <source>
        <dbReference type="EMBL" id="ORE88364.1"/>
    </source>
</evidence>
<feature type="domain" description="Transglutaminase-like" evidence="2">
    <location>
        <begin position="403"/>
        <end position="472"/>
    </location>
</feature>
<name>A0A1Y1SFC5_9GAMM</name>
<dbReference type="PANTHER" id="PTHR42736">
    <property type="entry name" value="PROTEIN-GLUTAMINE GAMMA-GLUTAMYLTRANSFERASE"/>
    <property type="match status" value="1"/>
</dbReference>
<dbReference type="SUPFAM" id="SSF54001">
    <property type="entry name" value="Cysteine proteinases"/>
    <property type="match status" value="1"/>
</dbReference>
<feature type="transmembrane region" description="Helical" evidence="1">
    <location>
        <begin position="107"/>
        <end position="124"/>
    </location>
</feature>
<feature type="transmembrane region" description="Helical" evidence="1">
    <location>
        <begin position="544"/>
        <end position="564"/>
    </location>
</feature>
<protein>
    <submittedName>
        <fullName evidence="3">Transglutaminase-like protein</fullName>
    </submittedName>
</protein>
<accession>A0A1Y1SFC5</accession>
<feature type="transmembrane region" description="Helical" evidence="1">
    <location>
        <begin position="130"/>
        <end position="149"/>
    </location>
</feature>
<dbReference type="PANTHER" id="PTHR42736:SF1">
    <property type="entry name" value="PROTEIN-GLUTAMINE GAMMA-GLUTAMYLTRANSFERASE"/>
    <property type="match status" value="1"/>
</dbReference>
<dbReference type="InterPro" id="IPR021878">
    <property type="entry name" value="TgpA_N"/>
</dbReference>
<dbReference type="InterPro" id="IPR038765">
    <property type="entry name" value="Papain-like_cys_pep_sf"/>
</dbReference>